<evidence type="ECO:0000256" key="2">
    <source>
        <dbReference type="SAM" id="Phobius"/>
    </source>
</evidence>
<comment type="caution">
    <text evidence="3">The sequence shown here is derived from an EMBL/GenBank/DDBJ whole genome shotgun (WGS) entry which is preliminary data.</text>
</comment>
<name>A0AAD1X4L3_EUPCR</name>
<feature type="transmembrane region" description="Helical" evidence="2">
    <location>
        <begin position="19"/>
        <end position="36"/>
    </location>
</feature>
<keyword evidence="4" id="KW-1185">Reference proteome</keyword>
<accession>A0AAD1X4L3</accession>
<gene>
    <name evidence="3" type="ORF">ECRASSUSDP1_LOCUS1843</name>
</gene>
<evidence type="ECO:0000313" key="4">
    <source>
        <dbReference type="Proteomes" id="UP001295684"/>
    </source>
</evidence>
<dbReference type="Proteomes" id="UP001295684">
    <property type="component" value="Unassembled WGS sequence"/>
</dbReference>
<feature type="transmembrane region" description="Helical" evidence="2">
    <location>
        <begin position="48"/>
        <end position="69"/>
    </location>
</feature>
<reference evidence="3" key="1">
    <citation type="submission" date="2023-07" db="EMBL/GenBank/DDBJ databases">
        <authorList>
            <consortium name="AG Swart"/>
            <person name="Singh M."/>
            <person name="Singh A."/>
            <person name="Seah K."/>
            <person name="Emmerich C."/>
        </authorList>
    </citation>
    <scope>NUCLEOTIDE SEQUENCE</scope>
    <source>
        <strain evidence="3">DP1</strain>
    </source>
</reference>
<evidence type="ECO:0000313" key="3">
    <source>
        <dbReference type="EMBL" id="CAI2360539.1"/>
    </source>
</evidence>
<proteinExistence type="predicted"/>
<keyword evidence="2" id="KW-0812">Transmembrane</keyword>
<feature type="transmembrane region" description="Helical" evidence="2">
    <location>
        <begin position="156"/>
        <end position="174"/>
    </location>
</feature>
<feature type="compositionally biased region" description="Polar residues" evidence="1">
    <location>
        <begin position="282"/>
        <end position="294"/>
    </location>
</feature>
<protein>
    <submittedName>
        <fullName evidence="3">Uncharacterized protein</fullName>
    </submittedName>
</protein>
<feature type="transmembrane region" description="Helical" evidence="2">
    <location>
        <begin position="194"/>
        <end position="211"/>
    </location>
</feature>
<feature type="transmembrane region" description="Helical" evidence="2">
    <location>
        <begin position="223"/>
        <end position="241"/>
    </location>
</feature>
<evidence type="ECO:0000256" key="1">
    <source>
        <dbReference type="SAM" id="MobiDB-lite"/>
    </source>
</evidence>
<keyword evidence="2" id="KW-1133">Transmembrane helix</keyword>
<organism evidence="3 4">
    <name type="scientific">Euplotes crassus</name>
    <dbReference type="NCBI Taxonomy" id="5936"/>
    <lineage>
        <taxon>Eukaryota</taxon>
        <taxon>Sar</taxon>
        <taxon>Alveolata</taxon>
        <taxon>Ciliophora</taxon>
        <taxon>Intramacronucleata</taxon>
        <taxon>Spirotrichea</taxon>
        <taxon>Hypotrichia</taxon>
        <taxon>Euplotida</taxon>
        <taxon>Euplotidae</taxon>
        <taxon>Moneuplotes</taxon>
    </lineage>
</organism>
<feature type="compositionally biased region" description="Polar residues" evidence="1">
    <location>
        <begin position="312"/>
        <end position="330"/>
    </location>
</feature>
<dbReference type="AlphaFoldDB" id="A0AAD1X4L3"/>
<sequence>MNQKPFNQRLFDIIATKEYMTIMYVMMFVILKNFIYQGMASGGTGANWCYFLIHFYMSVTNLLFFLMAASEVRITILIKRNSIAHNGNPNWAANGHPNGYPNAVPNGHPNPAVNGPPPVVDNGPHNRMAVVPINNPANGEARVPGANPSSEAGPTWLLILSIFIGFFWYALFCFLQNTKSETRKPDNATLKKNLLITCAGSSLQWLLYILLPVFIDGRSGPDFWIPFLIMLYYQMFCYSIYFQTRAYLFEVEWLPYFSPITWLFLIGAYISMICGTNSNQPNGNAQGPRINQNPAGMDHERGLINPPADFQMVQNGNPPTHPQDNPLENPNRSHHGNDYNQIPDDPEKNPRKSPKTNNFIDDNNPDRDPEGTPIDTNSNVFHPKDEEE</sequence>
<feature type="region of interest" description="Disordered" evidence="1">
    <location>
        <begin position="282"/>
        <end position="388"/>
    </location>
</feature>
<feature type="transmembrane region" description="Helical" evidence="2">
    <location>
        <begin position="253"/>
        <end position="272"/>
    </location>
</feature>
<dbReference type="EMBL" id="CAMPGE010001739">
    <property type="protein sequence ID" value="CAI2360539.1"/>
    <property type="molecule type" value="Genomic_DNA"/>
</dbReference>
<keyword evidence="2" id="KW-0472">Membrane</keyword>